<gene>
    <name evidence="2" type="ORF">EER00_03440</name>
</gene>
<dbReference type="AlphaFoldDB" id="A0A6P1LH29"/>
<dbReference type="GeneID" id="96867230"/>
<sequence length="404" mass="48135">MDIKKDYYIKDPVHKEIDFKKDKWILELLECEEVIRLEGIYQLGVSYKIFPSASHNRLMHSLGTFQVAKKFADFFEDKISLYQRKLFLASALLHDIGHGPFSHVFEKISKINHEDVTKKMILNPYGNIYRVLVKNEIKPMDLIDVYEGNSKYEWISKLISSNLDVDRIDYMLRDSYFLGTHYGTIDVDFLIERSFLIDNDIYFSDKSINVIESFLLSRYYMHKDIFSNKNTYIYEWVLELILLRLKDLKSQFEIHKNNINYFELYGNLVFNEGQLELEKYIKYTDWNFLAFIDSLRIIGDKILNGLINTFINHKGVISITYSDQILNKVNWKSDQIKHIDKKYLFKVIDRNEKMIYYPGDKNIINIINAKTNKLYKFNNDKFNAFSWNDDIDNKFILVNTNLIN</sequence>
<feature type="domain" description="HD/PDEase" evidence="1">
    <location>
        <begin position="53"/>
        <end position="180"/>
    </location>
</feature>
<protein>
    <submittedName>
        <fullName evidence="2">HD domain-containing protein</fullName>
    </submittedName>
</protein>
<dbReference type="KEGG" id="miw:EER00_03440"/>
<dbReference type="InterPro" id="IPR003607">
    <property type="entry name" value="HD/PDEase_dom"/>
</dbReference>
<reference evidence="3" key="1">
    <citation type="submission" date="2018-11" db="EMBL/GenBank/DDBJ databases">
        <title>The first complete genome sequence of Mycoplasma iowae strain 695.</title>
        <authorList>
            <person name="Ghanem M."/>
            <person name="El-Gazzar M."/>
        </authorList>
    </citation>
    <scope>NUCLEOTIDE SEQUENCE [LARGE SCALE GENOMIC DNA]</scope>
    <source>
        <strain evidence="3">695</strain>
    </source>
</reference>
<organism evidence="2 3">
    <name type="scientific">Malacoplasma iowae 695</name>
    <dbReference type="NCBI Taxonomy" id="1048830"/>
    <lineage>
        <taxon>Bacteria</taxon>
        <taxon>Bacillati</taxon>
        <taxon>Mycoplasmatota</taxon>
        <taxon>Mycoplasmoidales</taxon>
        <taxon>Mycoplasmoidaceae</taxon>
        <taxon>Malacoplasma</taxon>
    </lineage>
</organism>
<evidence type="ECO:0000313" key="3">
    <source>
        <dbReference type="Proteomes" id="UP000464283"/>
    </source>
</evidence>
<dbReference type="Gene3D" id="1.10.3210.10">
    <property type="entry name" value="Hypothetical protein af1432"/>
    <property type="match status" value="1"/>
</dbReference>
<evidence type="ECO:0000259" key="1">
    <source>
        <dbReference type="SMART" id="SM00471"/>
    </source>
</evidence>
<evidence type="ECO:0000313" key="2">
    <source>
        <dbReference type="EMBL" id="QHG89920.1"/>
    </source>
</evidence>
<dbReference type="GO" id="GO:0008832">
    <property type="term" value="F:dGTPase activity"/>
    <property type="evidence" value="ECO:0007669"/>
    <property type="project" value="TreeGrafter"/>
</dbReference>
<dbReference type="PANTHER" id="PTHR11373">
    <property type="entry name" value="DEOXYNUCLEOSIDE TRIPHOSPHATE TRIPHOSPHOHYDROLASE"/>
    <property type="match status" value="1"/>
</dbReference>
<dbReference type="GO" id="GO:0006203">
    <property type="term" value="P:dGTP catabolic process"/>
    <property type="evidence" value="ECO:0007669"/>
    <property type="project" value="TreeGrafter"/>
</dbReference>
<dbReference type="InterPro" id="IPR050135">
    <property type="entry name" value="dGTPase-like"/>
</dbReference>
<dbReference type="InterPro" id="IPR006674">
    <property type="entry name" value="HD_domain"/>
</dbReference>
<name>A0A6P1LH29_MALIO</name>
<proteinExistence type="predicted"/>
<dbReference type="PANTHER" id="PTHR11373:SF4">
    <property type="entry name" value="DEOXYNUCLEOSIDE TRIPHOSPHATE TRIPHOSPHOHYDROLASE SAMHD1"/>
    <property type="match status" value="1"/>
</dbReference>
<dbReference type="Proteomes" id="UP000464283">
    <property type="component" value="Chromosome"/>
</dbReference>
<dbReference type="EMBL" id="CP033512">
    <property type="protein sequence ID" value="QHG89920.1"/>
    <property type="molecule type" value="Genomic_DNA"/>
</dbReference>
<dbReference type="RefSeq" id="WP_129692722.1">
    <property type="nucleotide sequence ID" value="NZ_CP033512.2"/>
</dbReference>
<dbReference type="SUPFAM" id="SSF109604">
    <property type="entry name" value="HD-domain/PDEase-like"/>
    <property type="match status" value="1"/>
</dbReference>
<dbReference type="Pfam" id="PF01966">
    <property type="entry name" value="HD"/>
    <property type="match status" value="1"/>
</dbReference>
<accession>A0A6P1LH29</accession>
<dbReference type="SMART" id="SM00471">
    <property type="entry name" value="HDc"/>
    <property type="match status" value="1"/>
</dbReference>
<dbReference type="CDD" id="cd00077">
    <property type="entry name" value="HDc"/>
    <property type="match status" value="1"/>
</dbReference>